<sequence length="166" mass="19239">MSKGESKFRARLIELEKARSEYLNLSIIREQKLKSLRSEKRARQLEEYLNKYFLADAQIASIGPSRKSTLQSYGIETAKDVSRDSLLSIQGFGPALTNNLVAWRDSIECEFVFDSNKGMPQSLINEIDREVYHQRLDLESRLTNGKKQLEEITNEIYWNTGSCRQR</sequence>
<organism evidence="1 2">
    <name type="scientific">Paenibacillus gyeongsangnamensis</name>
    <dbReference type="NCBI Taxonomy" id="3388067"/>
    <lineage>
        <taxon>Bacteria</taxon>
        <taxon>Bacillati</taxon>
        <taxon>Bacillota</taxon>
        <taxon>Bacilli</taxon>
        <taxon>Bacillales</taxon>
        <taxon>Paenibacillaceae</taxon>
        <taxon>Paenibacillus</taxon>
    </lineage>
</organism>
<reference evidence="1 2" key="1">
    <citation type="submission" date="2022-12" db="EMBL/GenBank/DDBJ databases">
        <title>Draft genome sequence of Paenibacillus sp. dW9.</title>
        <authorList>
            <person name="Choi E.-W."/>
            <person name="Kim D.-U."/>
        </authorList>
    </citation>
    <scope>NUCLEOTIDE SEQUENCE [LARGE SCALE GENOMIC DNA]</scope>
    <source>
        <strain evidence="2">dW9</strain>
    </source>
</reference>
<keyword evidence="2" id="KW-1185">Reference proteome</keyword>
<proteinExistence type="predicted"/>
<accession>A0ABT4QD05</accession>
<evidence type="ECO:0000313" key="1">
    <source>
        <dbReference type="EMBL" id="MCZ8514740.1"/>
    </source>
</evidence>
<evidence type="ECO:0008006" key="3">
    <source>
        <dbReference type="Google" id="ProtNLM"/>
    </source>
</evidence>
<comment type="caution">
    <text evidence="1">The sequence shown here is derived from an EMBL/GenBank/DDBJ whole genome shotgun (WGS) entry which is preliminary data.</text>
</comment>
<evidence type="ECO:0000313" key="2">
    <source>
        <dbReference type="Proteomes" id="UP001527882"/>
    </source>
</evidence>
<name>A0ABT4QD05_9BACL</name>
<dbReference type="RefSeq" id="WP_269883260.1">
    <property type="nucleotide sequence ID" value="NZ_JAQAGZ010000013.1"/>
</dbReference>
<dbReference type="EMBL" id="JAQAGZ010000013">
    <property type="protein sequence ID" value="MCZ8514740.1"/>
    <property type="molecule type" value="Genomic_DNA"/>
</dbReference>
<dbReference type="Proteomes" id="UP001527882">
    <property type="component" value="Unassembled WGS sequence"/>
</dbReference>
<gene>
    <name evidence="1" type="ORF">O9H85_20390</name>
</gene>
<protein>
    <recommendedName>
        <fullName evidence="3">DUF4332 domain-containing protein</fullName>
    </recommendedName>
</protein>